<sequence>MADIHETPNGQFYCQEELRLTGKLLATSVVRGSSQGESHGGVYLIDFDEQSLEQKLDWNTIDIDWRGRGADRGLRGIAFDGDTVYIAASDELFAYTPEFETLGSWRNPYLKHCHEIFVWERALFMTSTGYDSILRFNLDEGCFEQGIHIDTQQFRFKAVLYDPNRDDGPLLLNKLHINNVHCEKGGMYISGLKTGGMLHFNGQSVLM</sequence>
<name>A0A382W5X2_9ZZZZ</name>
<gene>
    <name evidence="1" type="ORF">METZ01_LOCUS406599</name>
</gene>
<feature type="non-terminal residue" evidence="1">
    <location>
        <position position="207"/>
    </location>
</feature>
<protein>
    <submittedName>
        <fullName evidence="1">Uncharacterized protein</fullName>
    </submittedName>
</protein>
<reference evidence="1" key="1">
    <citation type="submission" date="2018-05" db="EMBL/GenBank/DDBJ databases">
        <authorList>
            <person name="Lanie J.A."/>
            <person name="Ng W.-L."/>
            <person name="Kazmierczak K.M."/>
            <person name="Andrzejewski T.M."/>
            <person name="Davidsen T.M."/>
            <person name="Wayne K.J."/>
            <person name="Tettelin H."/>
            <person name="Glass J.I."/>
            <person name="Rusch D."/>
            <person name="Podicherti R."/>
            <person name="Tsui H.-C.T."/>
            <person name="Winkler M.E."/>
        </authorList>
    </citation>
    <scope>NUCLEOTIDE SEQUENCE</scope>
</reference>
<dbReference type="SUPFAM" id="SSF63825">
    <property type="entry name" value="YWTD domain"/>
    <property type="match status" value="1"/>
</dbReference>
<evidence type="ECO:0000313" key="1">
    <source>
        <dbReference type="EMBL" id="SVD53745.1"/>
    </source>
</evidence>
<accession>A0A382W5X2</accession>
<organism evidence="1">
    <name type="scientific">marine metagenome</name>
    <dbReference type="NCBI Taxonomy" id="408172"/>
    <lineage>
        <taxon>unclassified sequences</taxon>
        <taxon>metagenomes</taxon>
        <taxon>ecological metagenomes</taxon>
    </lineage>
</organism>
<dbReference type="EMBL" id="UINC01157004">
    <property type="protein sequence ID" value="SVD53745.1"/>
    <property type="molecule type" value="Genomic_DNA"/>
</dbReference>
<proteinExistence type="predicted"/>
<dbReference type="AlphaFoldDB" id="A0A382W5X2"/>